<dbReference type="Proteomes" id="UP000059680">
    <property type="component" value="Chromosome 3"/>
</dbReference>
<reference evidence="1 2" key="2">
    <citation type="journal article" date="2013" name="Plant Cell Physiol.">
        <title>Rice Annotation Project Database (RAP-DB): an integrative and interactive database for rice genomics.</title>
        <authorList>
            <person name="Sakai H."/>
            <person name="Lee S.S."/>
            <person name="Tanaka T."/>
            <person name="Numa H."/>
            <person name="Kim J."/>
            <person name="Kawahara Y."/>
            <person name="Wakimoto H."/>
            <person name="Yang C.C."/>
            <person name="Iwamoto M."/>
            <person name="Abe T."/>
            <person name="Yamada Y."/>
            <person name="Muto A."/>
            <person name="Inokuchi H."/>
            <person name="Ikemura T."/>
            <person name="Matsumoto T."/>
            <person name="Sasaki T."/>
            <person name="Itoh T."/>
        </authorList>
    </citation>
    <scope>NUCLEOTIDE SEQUENCE [LARGE SCALE GENOMIC DNA]</scope>
    <source>
        <strain evidence="2">cv. Nipponbare</strain>
    </source>
</reference>
<keyword evidence="2" id="KW-1185">Reference proteome</keyword>
<dbReference type="OMA" id="GHRPISC"/>
<reference evidence="2" key="1">
    <citation type="journal article" date="2005" name="Nature">
        <title>The map-based sequence of the rice genome.</title>
        <authorList>
            <consortium name="International rice genome sequencing project (IRGSP)"/>
            <person name="Matsumoto T."/>
            <person name="Wu J."/>
            <person name="Kanamori H."/>
            <person name="Katayose Y."/>
            <person name="Fujisawa M."/>
            <person name="Namiki N."/>
            <person name="Mizuno H."/>
            <person name="Yamamoto K."/>
            <person name="Antonio B.A."/>
            <person name="Baba T."/>
            <person name="Sakata K."/>
            <person name="Nagamura Y."/>
            <person name="Aoki H."/>
            <person name="Arikawa K."/>
            <person name="Arita K."/>
            <person name="Bito T."/>
            <person name="Chiden Y."/>
            <person name="Fujitsuka N."/>
            <person name="Fukunaka R."/>
            <person name="Hamada M."/>
            <person name="Harada C."/>
            <person name="Hayashi A."/>
            <person name="Hijishita S."/>
            <person name="Honda M."/>
            <person name="Hosokawa S."/>
            <person name="Ichikawa Y."/>
            <person name="Idonuma A."/>
            <person name="Iijima M."/>
            <person name="Ikeda M."/>
            <person name="Ikeno M."/>
            <person name="Ito K."/>
            <person name="Ito S."/>
            <person name="Ito T."/>
            <person name="Ito Y."/>
            <person name="Ito Y."/>
            <person name="Iwabuchi A."/>
            <person name="Kamiya K."/>
            <person name="Karasawa W."/>
            <person name="Kurita K."/>
            <person name="Katagiri S."/>
            <person name="Kikuta A."/>
            <person name="Kobayashi H."/>
            <person name="Kobayashi N."/>
            <person name="Machita K."/>
            <person name="Maehara T."/>
            <person name="Masukawa M."/>
            <person name="Mizubayashi T."/>
            <person name="Mukai Y."/>
            <person name="Nagasaki H."/>
            <person name="Nagata Y."/>
            <person name="Naito S."/>
            <person name="Nakashima M."/>
            <person name="Nakama Y."/>
            <person name="Nakamichi Y."/>
            <person name="Nakamura M."/>
            <person name="Meguro A."/>
            <person name="Negishi M."/>
            <person name="Ohta I."/>
            <person name="Ohta T."/>
            <person name="Okamoto M."/>
            <person name="Ono N."/>
            <person name="Saji S."/>
            <person name="Sakaguchi M."/>
            <person name="Sakai K."/>
            <person name="Shibata M."/>
            <person name="Shimokawa T."/>
            <person name="Song J."/>
            <person name="Takazaki Y."/>
            <person name="Terasawa K."/>
            <person name="Tsugane M."/>
            <person name="Tsuji K."/>
            <person name="Ueda S."/>
            <person name="Waki K."/>
            <person name="Yamagata H."/>
            <person name="Yamamoto M."/>
            <person name="Yamamoto S."/>
            <person name="Yamane H."/>
            <person name="Yoshiki S."/>
            <person name="Yoshihara R."/>
            <person name="Yukawa K."/>
            <person name="Zhong H."/>
            <person name="Yano M."/>
            <person name="Yuan Q."/>
            <person name="Ouyang S."/>
            <person name="Liu J."/>
            <person name="Jones K.M."/>
            <person name="Gansberger K."/>
            <person name="Moffat K."/>
            <person name="Hill J."/>
            <person name="Bera J."/>
            <person name="Fadrosh D."/>
            <person name="Jin S."/>
            <person name="Johri S."/>
            <person name="Kim M."/>
            <person name="Overton L."/>
            <person name="Reardon M."/>
            <person name="Tsitrin T."/>
            <person name="Vuong H."/>
            <person name="Weaver B."/>
            <person name="Ciecko A."/>
            <person name="Tallon L."/>
            <person name="Jackson J."/>
            <person name="Pai G."/>
            <person name="Aken S.V."/>
            <person name="Utterback T."/>
            <person name="Reidmuller S."/>
            <person name="Feldblyum T."/>
            <person name="Hsiao J."/>
            <person name="Zismann V."/>
            <person name="Iobst S."/>
            <person name="de Vazeille A.R."/>
            <person name="Buell C.R."/>
            <person name="Ying K."/>
            <person name="Li Y."/>
            <person name="Lu T."/>
            <person name="Huang Y."/>
            <person name="Zhao Q."/>
            <person name="Feng Q."/>
            <person name="Zhang L."/>
            <person name="Zhu J."/>
            <person name="Weng Q."/>
            <person name="Mu J."/>
            <person name="Lu Y."/>
            <person name="Fan D."/>
            <person name="Liu Y."/>
            <person name="Guan J."/>
            <person name="Zhang Y."/>
            <person name="Yu S."/>
            <person name="Liu X."/>
            <person name="Zhang Y."/>
            <person name="Hong G."/>
            <person name="Han B."/>
            <person name="Choisne N."/>
            <person name="Demange N."/>
            <person name="Orjeda G."/>
            <person name="Samain S."/>
            <person name="Cattolico L."/>
            <person name="Pelletier E."/>
            <person name="Couloux A."/>
            <person name="Segurens B."/>
            <person name="Wincker P."/>
            <person name="D'Hont A."/>
            <person name="Scarpelli C."/>
            <person name="Weissenbach J."/>
            <person name="Salanoubat M."/>
            <person name="Quetier F."/>
            <person name="Yu Y."/>
            <person name="Kim H.R."/>
            <person name="Rambo T."/>
            <person name="Currie J."/>
            <person name="Collura K."/>
            <person name="Luo M."/>
            <person name="Yang T."/>
            <person name="Ammiraju J.S.S."/>
            <person name="Engler F."/>
            <person name="Soderlund C."/>
            <person name="Wing R.A."/>
            <person name="Palmer L.E."/>
            <person name="de la Bastide M."/>
            <person name="Spiegel L."/>
            <person name="Nascimento L."/>
            <person name="Zutavern T."/>
            <person name="O'Shaughnessy A."/>
            <person name="Dike S."/>
            <person name="Dedhia N."/>
            <person name="Preston R."/>
            <person name="Balija V."/>
            <person name="McCombie W.R."/>
            <person name="Chow T."/>
            <person name="Chen H."/>
            <person name="Chung M."/>
            <person name="Chen C."/>
            <person name="Shaw J."/>
            <person name="Wu H."/>
            <person name="Hsiao K."/>
            <person name="Chao Y."/>
            <person name="Chu M."/>
            <person name="Cheng C."/>
            <person name="Hour A."/>
            <person name="Lee P."/>
            <person name="Lin S."/>
            <person name="Lin Y."/>
            <person name="Liou J."/>
            <person name="Liu S."/>
            <person name="Hsing Y."/>
            <person name="Raghuvanshi S."/>
            <person name="Mohanty A."/>
            <person name="Bharti A.K."/>
            <person name="Gaur A."/>
            <person name="Gupta V."/>
            <person name="Kumar D."/>
            <person name="Ravi V."/>
            <person name="Vij S."/>
            <person name="Kapur A."/>
            <person name="Khurana P."/>
            <person name="Khurana P."/>
            <person name="Khurana J.P."/>
            <person name="Tyagi A.K."/>
            <person name="Gaikwad K."/>
            <person name="Singh A."/>
            <person name="Dalal V."/>
            <person name="Srivastava S."/>
            <person name="Dixit A."/>
            <person name="Pal A.K."/>
            <person name="Ghazi I.A."/>
            <person name="Yadav M."/>
            <person name="Pandit A."/>
            <person name="Bhargava A."/>
            <person name="Sureshbabu K."/>
            <person name="Batra K."/>
            <person name="Sharma T.R."/>
            <person name="Mohapatra T."/>
            <person name="Singh N.K."/>
            <person name="Messing J."/>
            <person name="Nelson A.B."/>
            <person name="Fuks G."/>
            <person name="Kavchok S."/>
            <person name="Keizer G."/>
            <person name="Linton E."/>
            <person name="Llaca V."/>
            <person name="Song R."/>
            <person name="Tanyolac B."/>
            <person name="Young S."/>
            <person name="Ho-Il K."/>
            <person name="Hahn J.H."/>
            <person name="Sangsakoo G."/>
            <person name="Vanavichit A."/>
            <person name="de Mattos Luiz.A.T."/>
            <person name="Zimmer P.D."/>
            <person name="Malone G."/>
            <person name="Dellagostin O."/>
            <person name="de Oliveira A.C."/>
            <person name="Bevan M."/>
            <person name="Bancroft I."/>
            <person name="Minx P."/>
            <person name="Cordum H."/>
            <person name="Wilson R."/>
            <person name="Cheng Z."/>
            <person name="Jin W."/>
            <person name="Jiang J."/>
            <person name="Leong S.A."/>
            <person name="Iwama H."/>
            <person name="Gojobori T."/>
            <person name="Itoh T."/>
            <person name="Niimura Y."/>
            <person name="Fujii Y."/>
            <person name="Habara T."/>
            <person name="Sakai H."/>
            <person name="Sato Y."/>
            <person name="Wilson G."/>
            <person name="Kumar K."/>
            <person name="McCouch S."/>
            <person name="Juretic N."/>
            <person name="Hoen D."/>
            <person name="Wright S."/>
            <person name="Bruskiewich R."/>
            <person name="Bureau T."/>
            <person name="Miyao A."/>
            <person name="Hirochika H."/>
            <person name="Nishikawa T."/>
            <person name="Kadowaki K."/>
            <person name="Sugiura M."/>
            <person name="Burr B."/>
            <person name="Sasaki T."/>
        </authorList>
    </citation>
    <scope>NUCLEOTIDE SEQUENCE [LARGE SCALE GENOMIC DNA]</scope>
    <source>
        <strain evidence="2">cv. Nipponbare</strain>
    </source>
</reference>
<reference evidence="1 2" key="3">
    <citation type="journal article" date="2013" name="Rice">
        <title>Improvement of the Oryza sativa Nipponbare reference genome using next generation sequence and optical map data.</title>
        <authorList>
            <person name="Kawahara Y."/>
            <person name="de la Bastide M."/>
            <person name="Hamilton J.P."/>
            <person name="Kanamori H."/>
            <person name="McCombie W.R."/>
            <person name="Ouyang S."/>
            <person name="Schwartz D.C."/>
            <person name="Tanaka T."/>
            <person name="Wu J."/>
            <person name="Zhou S."/>
            <person name="Childs K.L."/>
            <person name="Davidson R.M."/>
            <person name="Lin H."/>
            <person name="Quesada-Ocampo L."/>
            <person name="Vaillancourt B."/>
            <person name="Sakai H."/>
            <person name="Lee S.S."/>
            <person name="Kim J."/>
            <person name="Numa H."/>
            <person name="Itoh T."/>
            <person name="Buell C.R."/>
            <person name="Matsumoto T."/>
        </authorList>
    </citation>
    <scope>NUCLEOTIDE SEQUENCE [LARGE SCALE GENOMIC DNA]</scope>
    <source>
        <strain evidence="2">cv. Nipponbare</strain>
    </source>
</reference>
<protein>
    <submittedName>
        <fullName evidence="1">Os03g0629800 protein</fullName>
    </submittedName>
</protein>
<dbReference type="InParanoid" id="A0A0P0W0F5"/>
<dbReference type="STRING" id="39947.A0A0P0W0F5"/>
<dbReference type="EMBL" id="AP014959">
    <property type="protein sequence ID" value="BAS85367.1"/>
    <property type="molecule type" value="Genomic_DNA"/>
</dbReference>
<proteinExistence type="predicted"/>
<dbReference type="AlphaFoldDB" id="A0A0P0W0F5"/>
<sequence>MGAVVVGGDGSWWRWRCEIQRPVDESTEGAGSLRRRRRLHRRLRPGGCHPVPSVACGDFSWLASSGSAVARSLLLVVHDDSPSTRWRFESFQCQGSIRQDSQDFSSPSP</sequence>
<evidence type="ECO:0000313" key="1">
    <source>
        <dbReference type="EMBL" id="BAS85367.1"/>
    </source>
</evidence>
<dbReference type="PaxDb" id="39947-A0A0P0W0F5"/>
<accession>A0A0P0W0F5</accession>
<dbReference type="Gramene" id="Os03t0629800-01">
    <property type="protein sequence ID" value="Os03t0629800-01"/>
    <property type="gene ID" value="Os03g0629800"/>
</dbReference>
<evidence type="ECO:0000313" key="2">
    <source>
        <dbReference type="Proteomes" id="UP000059680"/>
    </source>
</evidence>
<gene>
    <name evidence="1" type="ordered locus">Os03g0629800</name>
    <name evidence="1" type="ORF">OSNPB_030629800</name>
</gene>
<organism evidence="1 2">
    <name type="scientific">Oryza sativa subsp. japonica</name>
    <name type="common">Rice</name>
    <dbReference type="NCBI Taxonomy" id="39947"/>
    <lineage>
        <taxon>Eukaryota</taxon>
        <taxon>Viridiplantae</taxon>
        <taxon>Streptophyta</taxon>
        <taxon>Embryophyta</taxon>
        <taxon>Tracheophyta</taxon>
        <taxon>Spermatophyta</taxon>
        <taxon>Magnoliopsida</taxon>
        <taxon>Liliopsida</taxon>
        <taxon>Poales</taxon>
        <taxon>Poaceae</taxon>
        <taxon>BOP clade</taxon>
        <taxon>Oryzoideae</taxon>
        <taxon>Oryzeae</taxon>
        <taxon>Oryzinae</taxon>
        <taxon>Oryza</taxon>
        <taxon>Oryza sativa</taxon>
    </lineage>
</organism>
<name>A0A0P0W0F5_ORYSJ</name>